<evidence type="ECO:0000313" key="4">
    <source>
        <dbReference type="Proteomes" id="UP000006054"/>
    </source>
</evidence>
<dbReference type="Proteomes" id="UP000006054">
    <property type="component" value="Chromosome"/>
</dbReference>
<evidence type="ECO:0000256" key="1">
    <source>
        <dbReference type="SAM" id="SignalP"/>
    </source>
</evidence>
<feature type="signal peptide" evidence="1">
    <location>
        <begin position="1"/>
        <end position="23"/>
    </location>
</feature>
<dbReference type="PROSITE" id="PS50004">
    <property type="entry name" value="C2"/>
    <property type="match status" value="1"/>
</dbReference>
<dbReference type="InterPro" id="IPR035892">
    <property type="entry name" value="C2_domain_sf"/>
</dbReference>
<dbReference type="STRING" id="880071.Fleli_2874"/>
<dbReference type="HOGENOM" id="CLU_1537829_0_0_10"/>
<keyword evidence="4" id="KW-1185">Reference proteome</keyword>
<name>I4AMP2_BERLS</name>
<evidence type="ECO:0000313" key="3">
    <source>
        <dbReference type="EMBL" id="AFM05227.1"/>
    </source>
</evidence>
<dbReference type="EMBL" id="CP003345">
    <property type="protein sequence ID" value="AFM05227.1"/>
    <property type="molecule type" value="Genomic_DNA"/>
</dbReference>
<dbReference type="Pfam" id="PF00168">
    <property type="entry name" value="C2"/>
    <property type="match status" value="1"/>
</dbReference>
<sequence precursor="true">MKLVQRFSHFYSLLFLVSFSLLAFSCESSKQPENTYSVQIKPAFLSIDESPNNAKNWDPVNMFSFDHKPDVYYEIWMGQDRLFESESIKDEFKPKWDKVKPFYIPDTKPNAKLTIKFYDHDKKMGVKTGRFYNNDDLIGELKISIDELRKKAQNFDTLHFGNIKACVFAEPVMK</sequence>
<organism evidence="3 4">
    <name type="scientific">Bernardetia litoralis (strain ATCC 23117 / DSM 6794 / NBRC 15988 / NCIMB 1366 / Fx l1 / Sio-4)</name>
    <name type="common">Flexibacter litoralis</name>
    <dbReference type="NCBI Taxonomy" id="880071"/>
    <lineage>
        <taxon>Bacteria</taxon>
        <taxon>Pseudomonadati</taxon>
        <taxon>Bacteroidota</taxon>
        <taxon>Cytophagia</taxon>
        <taxon>Cytophagales</taxon>
        <taxon>Bernardetiaceae</taxon>
        <taxon>Bernardetia</taxon>
    </lineage>
</organism>
<feature type="domain" description="C2" evidence="2">
    <location>
        <begin position="28"/>
        <end position="159"/>
    </location>
</feature>
<evidence type="ECO:0000259" key="2">
    <source>
        <dbReference type="PROSITE" id="PS50004"/>
    </source>
</evidence>
<dbReference type="OrthoDB" id="9856029at2"/>
<dbReference type="Gene3D" id="2.60.40.150">
    <property type="entry name" value="C2 domain"/>
    <property type="match status" value="1"/>
</dbReference>
<keyword evidence="1" id="KW-0732">Signal</keyword>
<gene>
    <name evidence="3" type="ordered locus">Fleli_2874</name>
</gene>
<dbReference type="SUPFAM" id="SSF49562">
    <property type="entry name" value="C2 domain (Calcium/lipid-binding domain, CaLB)"/>
    <property type="match status" value="1"/>
</dbReference>
<reference evidence="4" key="1">
    <citation type="submission" date="2012-06" db="EMBL/GenBank/DDBJ databases">
        <title>The complete genome of Flexibacter litoralis DSM 6794.</title>
        <authorList>
            <person name="Lucas S."/>
            <person name="Copeland A."/>
            <person name="Lapidus A."/>
            <person name="Glavina del Rio T."/>
            <person name="Dalin E."/>
            <person name="Tice H."/>
            <person name="Bruce D."/>
            <person name="Goodwin L."/>
            <person name="Pitluck S."/>
            <person name="Peters L."/>
            <person name="Ovchinnikova G."/>
            <person name="Lu M."/>
            <person name="Kyrpides N."/>
            <person name="Mavromatis K."/>
            <person name="Ivanova N."/>
            <person name="Brettin T."/>
            <person name="Detter J.C."/>
            <person name="Han C."/>
            <person name="Larimer F."/>
            <person name="Land M."/>
            <person name="Hauser L."/>
            <person name="Markowitz V."/>
            <person name="Cheng J.-F."/>
            <person name="Hugenholtz P."/>
            <person name="Woyke T."/>
            <person name="Wu D."/>
            <person name="Spring S."/>
            <person name="Lang E."/>
            <person name="Kopitz M."/>
            <person name="Brambilla E."/>
            <person name="Klenk H.-P."/>
            <person name="Eisen J.A."/>
        </authorList>
    </citation>
    <scope>NUCLEOTIDE SEQUENCE [LARGE SCALE GENOMIC DNA]</scope>
    <source>
        <strain evidence="4">ATCC 23117 / DSM 6794 / NBRC 15988 / NCIMB 1366 / Sio-4</strain>
    </source>
</reference>
<dbReference type="PROSITE" id="PS51257">
    <property type="entry name" value="PROKAR_LIPOPROTEIN"/>
    <property type="match status" value="1"/>
</dbReference>
<dbReference type="eggNOG" id="COG5038">
    <property type="taxonomic scope" value="Bacteria"/>
</dbReference>
<dbReference type="AlphaFoldDB" id="I4AMP2"/>
<feature type="chain" id="PRO_5003685915" evidence="1">
    <location>
        <begin position="24"/>
        <end position="174"/>
    </location>
</feature>
<accession>I4AMP2</accession>
<dbReference type="InterPro" id="IPR000008">
    <property type="entry name" value="C2_dom"/>
</dbReference>
<proteinExistence type="predicted"/>
<dbReference type="RefSeq" id="WP_014798661.1">
    <property type="nucleotide sequence ID" value="NC_018018.1"/>
</dbReference>
<protein>
    <submittedName>
        <fullName evidence="3">C2 domain protein</fullName>
    </submittedName>
</protein>
<dbReference type="KEGG" id="fli:Fleli_2874"/>